<protein>
    <recommendedName>
        <fullName evidence="3">Pseudouridine synthase RsuA/RluA-like domain-containing protein</fullName>
    </recommendedName>
</protein>
<evidence type="ECO:0000256" key="2">
    <source>
        <dbReference type="ARBA" id="ARBA00023235"/>
    </source>
</evidence>
<proteinExistence type="inferred from homology"/>
<dbReference type="GO" id="GO:0140098">
    <property type="term" value="F:catalytic activity, acting on RNA"/>
    <property type="evidence" value="ECO:0007669"/>
    <property type="project" value="UniProtKB-ARBA"/>
</dbReference>
<accession>A0A1F6M204</accession>
<evidence type="ECO:0000256" key="1">
    <source>
        <dbReference type="ARBA" id="ARBA00010876"/>
    </source>
</evidence>
<dbReference type="GO" id="GO:0001522">
    <property type="term" value="P:pseudouridine synthesis"/>
    <property type="evidence" value="ECO:0007669"/>
    <property type="project" value="InterPro"/>
</dbReference>
<dbReference type="InterPro" id="IPR006145">
    <property type="entry name" value="PsdUridine_synth_RsuA/RluA"/>
</dbReference>
<dbReference type="CDD" id="cd02869">
    <property type="entry name" value="PseudoU_synth_RluA_like"/>
    <property type="match status" value="1"/>
</dbReference>
<dbReference type="AlphaFoldDB" id="A0A1F6M204"/>
<dbReference type="Pfam" id="PF00849">
    <property type="entry name" value="PseudoU_synth_2"/>
    <property type="match status" value="1"/>
</dbReference>
<dbReference type="STRING" id="1798680.A3J66_01310"/>
<feature type="domain" description="Pseudouridine synthase RsuA/RluA-like" evidence="3">
    <location>
        <begin position="11"/>
        <end position="169"/>
    </location>
</feature>
<dbReference type="EMBL" id="MFQB01000046">
    <property type="protein sequence ID" value="OGH65682.1"/>
    <property type="molecule type" value="Genomic_DNA"/>
</dbReference>
<organism evidence="4 5">
    <name type="scientific">Candidatus Magasanikbacteria bacterium RIFCSPHIGHO2_02_FULL_47_14</name>
    <dbReference type="NCBI Taxonomy" id="1798680"/>
    <lineage>
        <taxon>Bacteria</taxon>
        <taxon>Candidatus Magasanikiibacteriota</taxon>
    </lineage>
</organism>
<dbReference type="GO" id="GO:0009982">
    <property type="term" value="F:pseudouridine synthase activity"/>
    <property type="evidence" value="ECO:0007669"/>
    <property type="project" value="InterPro"/>
</dbReference>
<evidence type="ECO:0000259" key="3">
    <source>
        <dbReference type="Pfam" id="PF00849"/>
    </source>
</evidence>
<dbReference type="InterPro" id="IPR050188">
    <property type="entry name" value="RluA_PseudoU_synthase"/>
</dbReference>
<gene>
    <name evidence="4" type="ORF">A3J66_01310</name>
</gene>
<evidence type="ECO:0000313" key="4">
    <source>
        <dbReference type="EMBL" id="OGH65682.1"/>
    </source>
</evidence>
<name>A0A1F6M204_9BACT</name>
<reference evidence="4 5" key="1">
    <citation type="journal article" date="2016" name="Nat. Commun.">
        <title>Thousands of microbial genomes shed light on interconnected biogeochemical processes in an aquifer system.</title>
        <authorList>
            <person name="Anantharaman K."/>
            <person name="Brown C.T."/>
            <person name="Hug L.A."/>
            <person name="Sharon I."/>
            <person name="Castelle C.J."/>
            <person name="Probst A.J."/>
            <person name="Thomas B.C."/>
            <person name="Singh A."/>
            <person name="Wilkins M.J."/>
            <person name="Karaoz U."/>
            <person name="Brodie E.L."/>
            <person name="Williams K.H."/>
            <person name="Hubbard S.S."/>
            <person name="Banfield J.F."/>
        </authorList>
    </citation>
    <scope>NUCLEOTIDE SEQUENCE [LARGE SCALE GENOMIC DNA]</scope>
</reference>
<comment type="caution">
    <text evidence="4">The sequence shown here is derived from an EMBL/GenBank/DDBJ whole genome shotgun (WGS) entry which is preliminary data.</text>
</comment>
<dbReference type="Gene3D" id="3.30.2350.10">
    <property type="entry name" value="Pseudouridine synthase"/>
    <property type="match status" value="1"/>
</dbReference>
<sequence>MKIDVLYEDNHIIAVHKPAGMLVQGDHSGDPTLMDEVKYFLKQKYNKPGNVFLGMVHRLDRPASGIVLFAKTSKGASRLSEQFRAHSIQKIYHVLVEVHESGVPQTQTLVHFLKKELNTNIVRVVDPHTPGALKAELEYTIVEQRKSLAIVKVNLKTGRPHQIRVQLSAVGMPIVGDVKYGGYATGSPEDHHSIALCASSVKFKLATKDEEVEISIPTPNEWKERLAAA</sequence>
<dbReference type="GO" id="GO:0003723">
    <property type="term" value="F:RNA binding"/>
    <property type="evidence" value="ECO:0007669"/>
    <property type="project" value="InterPro"/>
</dbReference>
<evidence type="ECO:0000313" key="5">
    <source>
        <dbReference type="Proteomes" id="UP000176282"/>
    </source>
</evidence>
<dbReference type="Proteomes" id="UP000176282">
    <property type="component" value="Unassembled WGS sequence"/>
</dbReference>
<dbReference type="GO" id="GO:0006396">
    <property type="term" value="P:RNA processing"/>
    <property type="evidence" value="ECO:0007669"/>
    <property type="project" value="UniProtKB-ARBA"/>
</dbReference>
<comment type="similarity">
    <text evidence="1">Belongs to the pseudouridine synthase RluA family.</text>
</comment>
<dbReference type="PANTHER" id="PTHR21600:SF83">
    <property type="entry name" value="PSEUDOURIDYLATE SYNTHASE RPUSD4, MITOCHONDRIAL"/>
    <property type="match status" value="1"/>
</dbReference>
<dbReference type="SUPFAM" id="SSF55120">
    <property type="entry name" value="Pseudouridine synthase"/>
    <property type="match status" value="1"/>
</dbReference>
<keyword evidence="2" id="KW-0413">Isomerase</keyword>
<dbReference type="PANTHER" id="PTHR21600">
    <property type="entry name" value="MITOCHONDRIAL RNA PSEUDOURIDINE SYNTHASE"/>
    <property type="match status" value="1"/>
</dbReference>
<dbReference type="InterPro" id="IPR020103">
    <property type="entry name" value="PsdUridine_synth_cat_dom_sf"/>
</dbReference>